<sequence length="149" mass="16750">KPNSNTNDEAQEAGSSKKFCIDPRLTTYQTLQCLIAQAFDIKTDFTISALQRCLSTGREQITAIWSDWDLDASIQAVQPGSYLRLRYEITAREEGIELCLDDWDFVGLNDFNANIRWFNVDSRSIIATVNQTAGKAASALNKAINWMYG</sequence>
<proteinExistence type="predicted"/>
<feature type="non-terminal residue" evidence="1">
    <location>
        <position position="149"/>
    </location>
</feature>
<accession>A0A820MBY2</accession>
<dbReference type="Proteomes" id="UP000663844">
    <property type="component" value="Unassembled WGS sequence"/>
</dbReference>
<evidence type="ECO:0000313" key="2">
    <source>
        <dbReference type="Proteomes" id="UP000663844"/>
    </source>
</evidence>
<gene>
    <name evidence="1" type="ORF">OXD698_LOCUS49882</name>
</gene>
<comment type="caution">
    <text evidence="1">The sequence shown here is derived from an EMBL/GenBank/DDBJ whole genome shotgun (WGS) entry which is preliminary data.</text>
</comment>
<protein>
    <submittedName>
        <fullName evidence="1">Uncharacterized protein</fullName>
    </submittedName>
</protein>
<organism evidence="1 2">
    <name type="scientific">Adineta steineri</name>
    <dbReference type="NCBI Taxonomy" id="433720"/>
    <lineage>
        <taxon>Eukaryota</taxon>
        <taxon>Metazoa</taxon>
        <taxon>Spiralia</taxon>
        <taxon>Gnathifera</taxon>
        <taxon>Rotifera</taxon>
        <taxon>Eurotatoria</taxon>
        <taxon>Bdelloidea</taxon>
        <taxon>Adinetida</taxon>
        <taxon>Adinetidae</taxon>
        <taxon>Adineta</taxon>
    </lineage>
</organism>
<reference evidence="1" key="1">
    <citation type="submission" date="2021-02" db="EMBL/GenBank/DDBJ databases">
        <authorList>
            <person name="Nowell W R."/>
        </authorList>
    </citation>
    <scope>NUCLEOTIDE SEQUENCE</scope>
</reference>
<name>A0A820MBY2_9BILA</name>
<dbReference type="AlphaFoldDB" id="A0A820MBY2"/>
<feature type="non-terminal residue" evidence="1">
    <location>
        <position position="1"/>
    </location>
</feature>
<evidence type="ECO:0000313" key="1">
    <source>
        <dbReference type="EMBL" id="CAF4371823.1"/>
    </source>
</evidence>
<dbReference type="EMBL" id="CAJOAZ010023053">
    <property type="protein sequence ID" value="CAF4371823.1"/>
    <property type="molecule type" value="Genomic_DNA"/>
</dbReference>